<evidence type="ECO:0000256" key="8">
    <source>
        <dbReference type="ARBA" id="ARBA00047639"/>
    </source>
</evidence>
<dbReference type="Pfam" id="PF03129">
    <property type="entry name" value="HGTP_anticodon"/>
    <property type="match status" value="1"/>
</dbReference>
<evidence type="ECO:0000256" key="2">
    <source>
        <dbReference type="ARBA" id="ARBA00012815"/>
    </source>
</evidence>
<proteinExistence type="inferred from homology"/>
<dbReference type="EC" id="6.1.1.21" evidence="2"/>
<dbReference type="Proteomes" id="UP000466442">
    <property type="component" value="Unassembled WGS sequence"/>
</dbReference>
<evidence type="ECO:0000313" key="11">
    <source>
        <dbReference type="EMBL" id="KAF6199814.1"/>
    </source>
</evidence>
<reference evidence="11" key="1">
    <citation type="journal article" date="2021" name="Mol. Ecol. Resour.">
        <title>Apolygus lucorum genome provides insights into omnivorousness and mesophyll feeding.</title>
        <authorList>
            <person name="Liu Y."/>
            <person name="Liu H."/>
            <person name="Wang H."/>
            <person name="Huang T."/>
            <person name="Liu B."/>
            <person name="Yang B."/>
            <person name="Yin L."/>
            <person name="Li B."/>
            <person name="Zhang Y."/>
            <person name="Zhang S."/>
            <person name="Jiang F."/>
            <person name="Zhang X."/>
            <person name="Ren Y."/>
            <person name="Wang B."/>
            <person name="Wang S."/>
            <person name="Lu Y."/>
            <person name="Wu K."/>
            <person name="Fan W."/>
            <person name="Wang G."/>
        </authorList>
    </citation>
    <scope>NUCLEOTIDE SEQUENCE</scope>
    <source>
        <strain evidence="11">12Hb</strain>
    </source>
</reference>
<keyword evidence="5" id="KW-0067">ATP-binding</keyword>
<dbReference type="SUPFAM" id="SSF52954">
    <property type="entry name" value="Class II aaRS ABD-related"/>
    <property type="match status" value="1"/>
</dbReference>
<dbReference type="GO" id="GO:0004821">
    <property type="term" value="F:histidine-tRNA ligase activity"/>
    <property type="evidence" value="ECO:0007669"/>
    <property type="project" value="UniProtKB-EC"/>
</dbReference>
<dbReference type="EMBL" id="WIXP02000014">
    <property type="protein sequence ID" value="KAF6199814.1"/>
    <property type="molecule type" value="Genomic_DNA"/>
</dbReference>
<dbReference type="GO" id="GO:0005739">
    <property type="term" value="C:mitochondrion"/>
    <property type="evidence" value="ECO:0007669"/>
    <property type="project" value="TreeGrafter"/>
</dbReference>
<dbReference type="GO" id="GO:0006427">
    <property type="term" value="P:histidyl-tRNA aminoacylation"/>
    <property type="evidence" value="ECO:0007669"/>
    <property type="project" value="TreeGrafter"/>
</dbReference>
<evidence type="ECO:0000256" key="3">
    <source>
        <dbReference type="ARBA" id="ARBA00022598"/>
    </source>
</evidence>
<organism evidence="11 12">
    <name type="scientific">Apolygus lucorum</name>
    <name type="common">Small green plant bug</name>
    <name type="synonym">Lygocoris lucorum</name>
    <dbReference type="NCBI Taxonomy" id="248454"/>
    <lineage>
        <taxon>Eukaryota</taxon>
        <taxon>Metazoa</taxon>
        <taxon>Ecdysozoa</taxon>
        <taxon>Arthropoda</taxon>
        <taxon>Hexapoda</taxon>
        <taxon>Insecta</taxon>
        <taxon>Pterygota</taxon>
        <taxon>Neoptera</taxon>
        <taxon>Paraneoptera</taxon>
        <taxon>Hemiptera</taxon>
        <taxon>Heteroptera</taxon>
        <taxon>Panheteroptera</taxon>
        <taxon>Cimicomorpha</taxon>
        <taxon>Miridae</taxon>
        <taxon>Mirini</taxon>
        <taxon>Apolygus</taxon>
    </lineage>
</organism>
<dbReference type="InterPro" id="IPR033656">
    <property type="entry name" value="HisRS_anticodon"/>
</dbReference>
<feature type="domain" description="Class II Histidinyl-tRNA synthetase (HisRS)-like catalytic core" evidence="10">
    <location>
        <begin position="8"/>
        <end position="137"/>
    </location>
</feature>
<protein>
    <recommendedName>
        <fullName evidence="2">histidine--tRNA ligase</fullName>
        <ecNumber evidence="2">6.1.1.21</ecNumber>
    </recommendedName>
</protein>
<dbReference type="GO" id="GO:0005524">
    <property type="term" value="F:ATP binding"/>
    <property type="evidence" value="ECO:0007669"/>
    <property type="project" value="UniProtKB-KW"/>
</dbReference>
<dbReference type="GO" id="GO:0003723">
    <property type="term" value="F:RNA binding"/>
    <property type="evidence" value="ECO:0007669"/>
    <property type="project" value="TreeGrafter"/>
</dbReference>
<feature type="non-terminal residue" evidence="11">
    <location>
        <position position="257"/>
    </location>
</feature>
<dbReference type="SUPFAM" id="SSF55681">
    <property type="entry name" value="Class II aaRS and biotin synthetases"/>
    <property type="match status" value="1"/>
</dbReference>
<dbReference type="InterPro" id="IPR004154">
    <property type="entry name" value="Anticodon-bd"/>
</dbReference>
<comment type="caution">
    <text evidence="11">The sequence shown here is derived from an EMBL/GenBank/DDBJ whole genome shotgun (WGS) entry which is preliminary data.</text>
</comment>
<dbReference type="CDD" id="cd00859">
    <property type="entry name" value="HisRS_anticodon"/>
    <property type="match status" value="1"/>
</dbReference>
<evidence type="ECO:0000259" key="10">
    <source>
        <dbReference type="Pfam" id="PF13393"/>
    </source>
</evidence>
<evidence type="ECO:0000256" key="1">
    <source>
        <dbReference type="ARBA" id="ARBA00008226"/>
    </source>
</evidence>
<dbReference type="AlphaFoldDB" id="A0A8S9WUC4"/>
<comment type="similarity">
    <text evidence="1">Belongs to the class-II aminoacyl-tRNA synthetase family.</text>
</comment>
<evidence type="ECO:0000256" key="5">
    <source>
        <dbReference type="ARBA" id="ARBA00022840"/>
    </source>
</evidence>
<dbReference type="Gene3D" id="3.40.50.800">
    <property type="entry name" value="Anticodon-binding domain"/>
    <property type="match status" value="1"/>
</dbReference>
<dbReference type="PANTHER" id="PTHR11476:SF7">
    <property type="entry name" value="HISTIDINE--TRNA LIGASE"/>
    <property type="match status" value="1"/>
</dbReference>
<comment type="catalytic activity">
    <reaction evidence="8">
        <text>tRNA(His) + L-histidine + ATP = L-histidyl-tRNA(His) + AMP + diphosphate + H(+)</text>
        <dbReference type="Rhea" id="RHEA:17313"/>
        <dbReference type="Rhea" id="RHEA-COMP:9665"/>
        <dbReference type="Rhea" id="RHEA-COMP:9689"/>
        <dbReference type="ChEBI" id="CHEBI:15378"/>
        <dbReference type="ChEBI" id="CHEBI:30616"/>
        <dbReference type="ChEBI" id="CHEBI:33019"/>
        <dbReference type="ChEBI" id="CHEBI:57595"/>
        <dbReference type="ChEBI" id="CHEBI:78442"/>
        <dbReference type="ChEBI" id="CHEBI:78527"/>
        <dbReference type="ChEBI" id="CHEBI:456215"/>
        <dbReference type="EC" id="6.1.1.21"/>
    </reaction>
</comment>
<dbReference type="Pfam" id="PF13393">
    <property type="entry name" value="tRNA-synt_His"/>
    <property type="match status" value="1"/>
</dbReference>
<keyword evidence="12" id="KW-1185">Reference proteome</keyword>
<dbReference type="FunFam" id="3.40.50.800:FF:000008">
    <property type="entry name" value="histidine--tRNA ligase, cytoplasmic isoform X1"/>
    <property type="match status" value="1"/>
</dbReference>
<evidence type="ECO:0000256" key="4">
    <source>
        <dbReference type="ARBA" id="ARBA00022741"/>
    </source>
</evidence>
<sequence length="257" mass="27887">SPWEEVKKEMVNEKGLSDEAAEAIGNYVRQSGGTELLDRLAADEGLSKTKTGPGGIESLKLFLHYAELAGVSSYVSVDMSLARGLDYYTGLIYEAVLVGAEVGSVAGGGRYDGLVGMFDPKGKQVPCVGVSIGVERIFSVVEARAAKGSEKVRTTHVQVYVASAQKNLQDERLKLCALLWDAQINVEQSYKKSPKILAQLQHCEEQGVPVIVILGEDELKRGVVKVRDVATRAEEEVDRSALVDHLRQRLAALQNES</sequence>
<dbReference type="PANTHER" id="PTHR11476">
    <property type="entry name" value="HISTIDYL-TRNA SYNTHETASE"/>
    <property type="match status" value="1"/>
</dbReference>
<dbReference type="GO" id="GO:0032543">
    <property type="term" value="P:mitochondrial translation"/>
    <property type="evidence" value="ECO:0007669"/>
    <property type="project" value="TreeGrafter"/>
</dbReference>
<gene>
    <name evidence="11" type="ORF">GE061_006112</name>
</gene>
<keyword evidence="4" id="KW-0547">Nucleotide-binding</keyword>
<dbReference type="OrthoDB" id="1906957at2759"/>
<dbReference type="Gene3D" id="3.30.930.10">
    <property type="entry name" value="Bira Bifunctional Protein, Domain 2"/>
    <property type="match status" value="1"/>
</dbReference>
<accession>A0A8S9WUC4</accession>
<feature type="domain" description="Anticodon-binding" evidence="9">
    <location>
        <begin position="158"/>
        <end position="248"/>
    </location>
</feature>
<dbReference type="GO" id="GO:0005829">
    <property type="term" value="C:cytosol"/>
    <property type="evidence" value="ECO:0007669"/>
    <property type="project" value="TreeGrafter"/>
</dbReference>
<keyword evidence="6" id="KW-0648">Protein biosynthesis</keyword>
<name>A0A8S9WUC4_APOLU</name>
<evidence type="ECO:0000259" key="9">
    <source>
        <dbReference type="Pfam" id="PF03129"/>
    </source>
</evidence>
<keyword evidence="7" id="KW-0030">Aminoacyl-tRNA synthetase</keyword>
<evidence type="ECO:0000256" key="6">
    <source>
        <dbReference type="ARBA" id="ARBA00022917"/>
    </source>
</evidence>
<evidence type="ECO:0000313" key="12">
    <source>
        <dbReference type="Proteomes" id="UP000466442"/>
    </source>
</evidence>
<keyword evidence="3" id="KW-0436">Ligase</keyword>
<dbReference type="InterPro" id="IPR036621">
    <property type="entry name" value="Anticodon-bd_dom_sf"/>
</dbReference>
<dbReference type="InterPro" id="IPR041715">
    <property type="entry name" value="HisRS-like_core"/>
</dbReference>
<dbReference type="InterPro" id="IPR045864">
    <property type="entry name" value="aa-tRNA-synth_II/BPL/LPL"/>
</dbReference>
<evidence type="ECO:0000256" key="7">
    <source>
        <dbReference type="ARBA" id="ARBA00023146"/>
    </source>
</evidence>